<dbReference type="EMBL" id="GG662609">
    <property type="protein sequence ID" value="EAS00733.2"/>
    <property type="molecule type" value="Genomic_DNA"/>
</dbReference>
<feature type="compositionally biased region" description="Polar residues" evidence="6">
    <location>
        <begin position="327"/>
        <end position="341"/>
    </location>
</feature>
<comment type="subcellular location">
    <subcellularLocation>
        <location evidence="1">Nucleus</location>
    </subcellularLocation>
</comment>
<feature type="compositionally biased region" description="Polar residues" evidence="6">
    <location>
        <begin position="559"/>
        <end position="570"/>
    </location>
</feature>
<feature type="compositionally biased region" description="Low complexity" evidence="6">
    <location>
        <begin position="247"/>
        <end position="299"/>
    </location>
</feature>
<evidence type="ECO:0000256" key="1">
    <source>
        <dbReference type="ARBA" id="ARBA00004123"/>
    </source>
</evidence>
<dbReference type="SMR" id="Q23VX2"/>
<dbReference type="SMART" id="SM00415">
    <property type="entry name" value="HSF"/>
    <property type="match status" value="1"/>
</dbReference>
<dbReference type="InterPro" id="IPR036390">
    <property type="entry name" value="WH_DNA-bd_sf"/>
</dbReference>
<dbReference type="OrthoDB" id="60033at2759"/>
<feature type="region of interest" description="Disordered" evidence="6">
    <location>
        <begin position="246"/>
        <end position="341"/>
    </location>
</feature>
<evidence type="ECO:0000256" key="2">
    <source>
        <dbReference type="ARBA" id="ARBA00023125"/>
    </source>
</evidence>
<dbReference type="InterPro" id="IPR036388">
    <property type="entry name" value="WH-like_DNA-bd_sf"/>
</dbReference>
<evidence type="ECO:0000313" key="8">
    <source>
        <dbReference type="EMBL" id="EAS00733.2"/>
    </source>
</evidence>
<dbReference type="SUPFAM" id="SSF46785">
    <property type="entry name" value="Winged helix' DNA-binding domain"/>
    <property type="match status" value="1"/>
</dbReference>
<feature type="compositionally biased region" description="Low complexity" evidence="6">
    <location>
        <begin position="312"/>
        <end position="326"/>
    </location>
</feature>
<organism evidence="8 9">
    <name type="scientific">Tetrahymena thermophila (strain SB210)</name>
    <dbReference type="NCBI Taxonomy" id="312017"/>
    <lineage>
        <taxon>Eukaryota</taxon>
        <taxon>Sar</taxon>
        <taxon>Alveolata</taxon>
        <taxon>Ciliophora</taxon>
        <taxon>Intramacronucleata</taxon>
        <taxon>Oligohymenophorea</taxon>
        <taxon>Hymenostomatida</taxon>
        <taxon>Tetrahymenina</taxon>
        <taxon>Tetrahymenidae</taxon>
        <taxon>Tetrahymena</taxon>
    </lineage>
</organism>
<dbReference type="GO" id="GO:0043565">
    <property type="term" value="F:sequence-specific DNA binding"/>
    <property type="evidence" value="ECO:0007669"/>
    <property type="project" value="InterPro"/>
</dbReference>
<feature type="compositionally biased region" description="Low complexity" evidence="6">
    <location>
        <begin position="536"/>
        <end position="549"/>
    </location>
</feature>
<feature type="domain" description="HSF-type DNA-binding" evidence="7">
    <location>
        <begin position="75"/>
        <end position="99"/>
    </location>
</feature>
<dbReference type="AlphaFoldDB" id="Q23VX2"/>
<dbReference type="GO" id="GO:0003700">
    <property type="term" value="F:DNA-binding transcription factor activity"/>
    <property type="evidence" value="ECO:0007669"/>
    <property type="project" value="InterPro"/>
</dbReference>
<dbReference type="PRINTS" id="PR00056">
    <property type="entry name" value="HSFDOMAIN"/>
</dbReference>
<evidence type="ECO:0000313" key="9">
    <source>
        <dbReference type="Proteomes" id="UP000009168"/>
    </source>
</evidence>
<keyword evidence="2 8" id="KW-0238">DNA-binding</keyword>
<proteinExistence type="inferred from homology"/>
<evidence type="ECO:0000256" key="4">
    <source>
        <dbReference type="RuleBase" id="RU004020"/>
    </source>
</evidence>
<accession>Q23VX2</accession>
<dbReference type="FunFam" id="1.10.10.10:FF:000334">
    <property type="entry name" value="Heat shock factor protein 2"/>
    <property type="match status" value="1"/>
</dbReference>
<feature type="compositionally biased region" description="Polar residues" evidence="6">
    <location>
        <begin position="300"/>
        <end position="311"/>
    </location>
</feature>
<feature type="compositionally biased region" description="Low complexity" evidence="6">
    <location>
        <begin position="584"/>
        <end position="604"/>
    </location>
</feature>
<dbReference type="Proteomes" id="UP000009168">
    <property type="component" value="Unassembled WGS sequence"/>
</dbReference>
<feature type="region of interest" description="Disordered" evidence="6">
    <location>
        <begin position="536"/>
        <end position="611"/>
    </location>
</feature>
<sequence length="680" mass="76739">MNSNISSSSMAQDQASLMKKKKAIATQKTRLSVPAFLLKTYEMIENKDYQDIVCWNNDGQSFVIKNINEFSEKVLSNYFKHNNFASFVRQLNMYDFHKIRNENNETEFRHRLFQKGNKNMLIDIKRKSGDNAQEDQSEQGQMSSIDMMEMERIKKDYNLFLSEVMNIKQKYTEQERIMHQMAASIERVYSEKQALQQEFQKFKEEQQLTNDKLYYLQSYLLMGTDQLQGVYQQTQDSALSNLSKKMQQNNNNNNNFQFSNGNNNLSHMSTNSSFCNSNENNNNNNSNNNNNNNISKNLSQLLGQGNSFGQYGNNNLGNGNNILNNNPEQYGQNKQNNLSSSYHSLAGENESVHSQSNANMEHKISKKQDWSSVSQLNKDGENIPICPLPFVQKKKERSQLCEKQINNLVNVFKNVDLKNIQKPDIFNNYLRDVFQSGKSTISEEAINQYTLGSQAKRMFQTNQSNAGRQNLSMFEGNPLKRICGNNNLNLPLGITDGSEKSEVSLAQGLSLFQNSQLGGISNGGSQKQIQLQLQTSFNNGGNNNGTSGNSQGGQGQTGLFSPSYFNQGESSPRIPFNLYPSPNPNSGNNGNGFGNNFQGNNASGLQNFLTSPSPNMSPLLLRDMEEFISQTNANQTLSYGNNQNNGGVSNNGNNIDINKRLAQDLLTSFKTEAKQENKYY</sequence>
<evidence type="ECO:0000256" key="5">
    <source>
        <dbReference type="SAM" id="Coils"/>
    </source>
</evidence>
<evidence type="ECO:0000259" key="7">
    <source>
        <dbReference type="PROSITE" id="PS00434"/>
    </source>
</evidence>
<dbReference type="Pfam" id="PF00447">
    <property type="entry name" value="HSF_DNA-bind"/>
    <property type="match status" value="1"/>
</dbReference>
<dbReference type="GeneID" id="7825535"/>
<dbReference type="Gene3D" id="1.10.10.10">
    <property type="entry name" value="Winged helix-like DNA-binding domain superfamily/Winged helix DNA-binding domain"/>
    <property type="match status" value="1"/>
</dbReference>
<dbReference type="KEGG" id="tet:TTHERM_00794590"/>
<dbReference type="PROSITE" id="PS00434">
    <property type="entry name" value="HSF_DOMAIN"/>
    <property type="match status" value="1"/>
</dbReference>
<evidence type="ECO:0000256" key="6">
    <source>
        <dbReference type="SAM" id="MobiDB-lite"/>
    </source>
</evidence>
<gene>
    <name evidence="8" type="ORF">TTHERM_00794590</name>
</gene>
<evidence type="ECO:0000256" key="3">
    <source>
        <dbReference type="ARBA" id="ARBA00023242"/>
    </source>
</evidence>
<name>Q23VX2_TETTS</name>
<dbReference type="eggNOG" id="KOG0627">
    <property type="taxonomic scope" value="Eukaryota"/>
</dbReference>
<keyword evidence="9" id="KW-1185">Reference proteome</keyword>
<dbReference type="RefSeq" id="XP_001020978.2">
    <property type="nucleotide sequence ID" value="XM_001020978.3"/>
</dbReference>
<keyword evidence="3" id="KW-0539">Nucleus</keyword>
<dbReference type="STRING" id="312017.Q23VX2"/>
<keyword evidence="5" id="KW-0175">Coiled coil</keyword>
<dbReference type="GO" id="GO:0005634">
    <property type="term" value="C:nucleus"/>
    <property type="evidence" value="ECO:0007669"/>
    <property type="project" value="UniProtKB-SubCell"/>
</dbReference>
<reference evidence="9" key="1">
    <citation type="journal article" date="2006" name="PLoS Biol.">
        <title>Macronuclear genome sequence of the ciliate Tetrahymena thermophila, a model eukaryote.</title>
        <authorList>
            <person name="Eisen J.A."/>
            <person name="Coyne R.S."/>
            <person name="Wu M."/>
            <person name="Wu D."/>
            <person name="Thiagarajan M."/>
            <person name="Wortman J.R."/>
            <person name="Badger J.H."/>
            <person name="Ren Q."/>
            <person name="Amedeo P."/>
            <person name="Jones K.M."/>
            <person name="Tallon L.J."/>
            <person name="Delcher A.L."/>
            <person name="Salzberg S.L."/>
            <person name="Silva J.C."/>
            <person name="Haas B.J."/>
            <person name="Majoros W.H."/>
            <person name="Farzad M."/>
            <person name="Carlton J.M."/>
            <person name="Smith R.K. Jr."/>
            <person name="Garg J."/>
            <person name="Pearlman R.E."/>
            <person name="Karrer K.M."/>
            <person name="Sun L."/>
            <person name="Manning G."/>
            <person name="Elde N.C."/>
            <person name="Turkewitz A.P."/>
            <person name="Asai D.J."/>
            <person name="Wilkes D.E."/>
            <person name="Wang Y."/>
            <person name="Cai H."/>
            <person name="Collins K."/>
            <person name="Stewart B.A."/>
            <person name="Lee S.R."/>
            <person name="Wilamowska K."/>
            <person name="Weinberg Z."/>
            <person name="Ruzzo W.L."/>
            <person name="Wloga D."/>
            <person name="Gaertig J."/>
            <person name="Frankel J."/>
            <person name="Tsao C.-C."/>
            <person name="Gorovsky M.A."/>
            <person name="Keeling P.J."/>
            <person name="Waller R.F."/>
            <person name="Patron N.J."/>
            <person name="Cherry J.M."/>
            <person name="Stover N.A."/>
            <person name="Krieger C.J."/>
            <person name="del Toro C."/>
            <person name="Ryder H.F."/>
            <person name="Williamson S.C."/>
            <person name="Barbeau R.A."/>
            <person name="Hamilton E.P."/>
            <person name="Orias E."/>
        </authorList>
    </citation>
    <scope>NUCLEOTIDE SEQUENCE [LARGE SCALE GENOMIC DNA]</scope>
    <source>
        <strain evidence="9">SB210</strain>
    </source>
</reference>
<dbReference type="PANTHER" id="PTHR10015">
    <property type="entry name" value="HEAT SHOCK TRANSCRIPTION FACTOR"/>
    <property type="match status" value="1"/>
</dbReference>
<dbReference type="InParanoid" id="Q23VX2"/>
<feature type="coiled-coil region" evidence="5">
    <location>
        <begin position="178"/>
        <end position="212"/>
    </location>
</feature>
<dbReference type="HOGENOM" id="CLU_390054_0_0_1"/>
<protein>
    <submittedName>
        <fullName evidence="8">HSF-type DNA-binding domain protein</fullName>
    </submittedName>
</protein>
<dbReference type="InterPro" id="IPR000232">
    <property type="entry name" value="HSF_DNA-bd"/>
</dbReference>
<comment type="similarity">
    <text evidence="4">Belongs to the HSF family.</text>
</comment>
<dbReference type="PANTHER" id="PTHR10015:SF206">
    <property type="entry name" value="HSF-TYPE DNA-BINDING DOMAIN-CONTAINING PROTEIN"/>
    <property type="match status" value="1"/>
</dbReference>